<dbReference type="EMBL" id="CM001884">
    <property type="protein sequence ID" value="EOY28623.1"/>
    <property type="molecule type" value="Genomic_DNA"/>
</dbReference>
<protein>
    <submittedName>
        <fullName evidence="3">Late embryogenesis abundant hydroxyproline-rich glycoprotein family, putative</fullName>
    </submittedName>
</protein>
<dbReference type="STRING" id="3641.A0A061GGT6"/>
<evidence type="ECO:0000259" key="2">
    <source>
        <dbReference type="Pfam" id="PF03168"/>
    </source>
</evidence>
<dbReference type="InterPro" id="IPR055301">
    <property type="entry name" value="Lea14-like_2"/>
</dbReference>
<dbReference type="HOGENOM" id="CLU_050605_4_1_1"/>
<dbReference type="SUPFAM" id="SSF117070">
    <property type="entry name" value="LEA14-like"/>
    <property type="match status" value="1"/>
</dbReference>
<evidence type="ECO:0000313" key="4">
    <source>
        <dbReference type="Proteomes" id="UP000026915"/>
    </source>
</evidence>
<dbReference type="OMA" id="KFCCAVT"/>
<keyword evidence="1" id="KW-0472">Membrane</keyword>
<dbReference type="InterPro" id="IPR004864">
    <property type="entry name" value="LEA_2"/>
</dbReference>
<evidence type="ECO:0000256" key="1">
    <source>
        <dbReference type="SAM" id="Phobius"/>
    </source>
</evidence>
<dbReference type="PANTHER" id="PTHR31852">
    <property type="entry name" value="LATE EMBRYOGENESIS ABUNDANT (LEA) HYDROXYPROLINE-RICH GLYCOPROTEIN FAMILY"/>
    <property type="match status" value="1"/>
</dbReference>
<feature type="transmembrane region" description="Helical" evidence="1">
    <location>
        <begin position="7"/>
        <end position="30"/>
    </location>
</feature>
<dbReference type="Pfam" id="PF03168">
    <property type="entry name" value="LEA_2"/>
    <property type="match status" value="1"/>
</dbReference>
<gene>
    <name evidence="3" type="ORF">TCM_030174</name>
</gene>
<sequence>MGKWKICCGVTAILFIIVVVVFVILTFTLFKPKDPKITPQSVSLKSIDLVVFPVIKGNVSLGLVVTVDNPNYGGFKYMNSTAYVNYRGNLVGEASIESDSIPARAKHNMSTTVIIFADRLATDPNFLTDFLGGVLNFTSSTILHGTVRVLNLLKLKASSSSSCNISILVQTESVDSVCKAKIRL</sequence>
<dbReference type="Proteomes" id="UP000026915">
    <property type="component" value="Chromosome 6"/>
</dbReference>
<evidence type="ECO:0000313" key="3">
    <source>
        <dbReference type="EMBL" id="EOY28623.1"/>
    </source>
</evidence>
<feature type="domain" description="Late embryogenesis abundant protein LEA-2 subgroup" evidence="2">
    <location>
        <begin position="65"/>
        <end position="138"/>
    </location>
</feature>
<dbReference type="Gene3D" id="2.60.40.1820">
    <property type="match status" value="1"/>
</dbReference>
<dbReference type="Gramene" id="EOY28623">
    <property type="protein sequence ID" value="EOY28623"/>
    <property type="gene ID" value="TCM_030174"/>
</dbReference>
<name>A0A061GGT6_THECC</name>
<reference evidence="3 4" key="1">
    <citation type="journal article" date="2013" name="Genome Biol.">
        <title>The genome sequence of the most widely cultivated cacao type and its use to identify candidate genes regulating pod color.</title>
        <authorList>
            <person name="Motamayor J.C."/>
            <person name="Mockaitis K."/>
            <person name="Schmutz J."/>
            <person name="Haiminen N."/>
            <person name="Iii D.L."/>
            <person name="Cornejo O."/>
            <person name="Findley S.D."/>
            <person name="Zheng P."/>
            <person name="Utro F."/>
            <person name="Royaert S."/>
            <person name="Saski C."/>
            <person name="Jenkins J."/>
            <person name="Podicheti R."/>
            <person name="Zhao M."/>
            <person name="Scheffler B.E."/>
            <person name="Stack J.C."/>
            <person name="Feltus F.A."/>
            <person name="Mustiga G.M."/>
            <person name="Amores F."/>
            <person name="Phillips W."/>
            <person name="Marelli J.P."/>
            <person name="May G.D."/>
            <person name="Shapiro H."/>
            <person name="Ma J."/>
            <person name="Bustamante C.D."/>
            <person name="Schnell R.J."/>
            <person name="Main D."/>
            <person name="Gilbert D."/>
            <person name="Parida L."/>
            <person name="Kuhn D.N."/>
        </authorList>
    </citation>
    <scope>NUCLEOTIDE SEQUENCE [LARGE SCALE GENOMIC DNA]</scope>
    <source>
        <strain evidence="4">cv. Matina 1-6</strain>
    </source>
</reference>
<dbReference type="InParanoid" id="A0A061GGT6"/>
<organism evidence="3 4">
    <name type="scientific">Theobroma cacao</name>
    <name type="common">Cacao</name>
    <name type="synonym">Cocoa</name>
    <dbReference type="NCBI Taxonomy" id="3641"/>
    <lineage>
        <taxon>Eukaryota</taxon>
        <taxon>Viridiplantae</taxon>
        <taxon>Streptophyta</taxon>
        <taxon>Embryophyta</taxon>
        <taxon>Tracheophyta</taxon>
        <taxon>Spermatophyta</taxon>
        <taxon>Magnoliopsida</taxon>
        <taxon>eudicotyledons</taxon>
        <taxon>Gunneridae</taxon>
        <taxon>Pentapetalae</taxon>
        <taxon>rosids</taxon>
        <taxon>malvids</taxon>
        <taxon>Malvales</taxon>
        <taxon>Malvaceae</taxon>
        <taxon>Byttnerioideae</taxon>
        <taxon>Theobroma</taxon>
    </lineage>
</organism>
<dbReference type="AlphaFoldDB" id="A0A061GGT6"/>
<proteinExistence type="predicted"/>
<dbReference type="eggNOG" id="ENOG502S1F9">
    <property type="taxonomic scope" value="Eukaryota"/>
</dbReference>
<keyword evidence="1" id="KW-1133">Transmembrane helix</keyword>
<accession>A0A061GGT6</accession>
<keyword evidence="1" id="KW-0812">Transmembrane</keyword>
<keyword evidence="4" id="KW-1185">Reference proteome</keyword>